<gene>
    <name evidence="2" type="ORF">EAH86_05895</name>
</gene>
<organism evidence="2 3">
    <name type="scientific">Pedococcus bigeumensis</name>
    <dbReference type="NCBI Taxonomy" id="433644"/>
    <lineage>
        <taxon>Bacteria</taxon>
        <taxon>Bacillati</taxon>
        <taxon>Actinomycetota</taxon>
        <taxon>Actinomycetes</taxon>
        <taxon>Micrococcales</taxon>
        <taxon>Intrasporangiaceae</taxon>
        <taxon>Pedococcus</taxon>
    </lineage>
</organism>
<dbReference type="AlphaFoldDB" id="A0A502CYI1"/>
<evidence type="ECO:0000256" key="1">
    <source>
        <dbReference type="SAM" id="Phobius"/>
    </source>
</evidence>
<evidence type="ECO:0000313" key="2">
    <source>
        <dbReference type="EMBL" id="TPG17958.1"/>
    </source>
</evidence>
<feature type="transmembrane region" description="Helical" evidence="1">
    <location>
        <begin position="67"/>
        <end position="87"/>
    </location>
</feature>
<reference evidence="2 3" key="1">
    <citation type="journal article" date="2019" name="Environ. Microbiol.">
        <title>Species interactions and distinct microbial communities in high Arctic permafrost affected cryosols are associated with the CH4 and CO2 gas fluxes.</title>
        <authorList>
            <person name="Altshuler I."/>
            <person name="Hamel J."/>
            <person name="Turney S."/>
            <person name="Magnuson E."/>
            <person name="Levesque R."/>
            <person name="Greer C."/>
            <person name="Whyte L.G."/>
        </authorList>
    </citation>
    <scope>NUCLEOTIDE SEQUENCE [LARGE SCALE GENOMIC DNA]</scope>
    <source>
        <strain evidence="2 3">S9.3A</strain>
    </source>
</reference>
<dbReference type="RefSeq" id="WP_140737724.1">
    <property type="nucleotide sequence ID" value="NZ_RCZM01000002.1"/>
</dbReference>
<keyword evidence="1" id="KW-0472">Membrane</keyword>
<dbReference type="EMBL" id="RCZM01000002">
    <property type="protein sequence ID" value="TPG17958.1"/>
    <property type="molecule type" value="Genomic_DNA"/>
</dbReference>
<proteinExistence type="predicted"/>
<name>A0A502CYI1_9MICO</name>
<keyword evidence="3" id="KW-1185">Reference proteome</keyword>
<sequence length="110" mass="12011">MGGVHIGIVAADTETYRHFADGALFGFVRTGWSEVFMAAPVVWGLLLAAGEILIGSMLLRGGRPARVGWVCTVAFQVLLMLFGWGFWAWSIPAVFVLIRGARTDWQRLGS</sequence>
<keyword evidence="1" id="KW-0812">Transmembrane</keyword>
<dbReference type="Proteomes" id="UP000317722">
    <property type="component" value="Unassembled WGS sequence"/>
</dbReference>
<dbReference type="OrthoDB" id="5148099at2"/>
<accession>A0A502CYI1</accession>
<feature type="transmembrane region" description="Helical" evidence="1">
    <location>
        <begin position="35"/>
        <end position="55"/>
    </location>
</feature>
<comment type="caution">
    <text evidence="2">The sequence shown here is derived from an EMBL/GenBank/DDBJ whole genome shotgun (WGS) entry which is preliminary data.</text>
</comment>
<protein>
    <submittedName>
        <fullName evidence="2">Uncharacterized protein</fullName>
    </submittedName>
</protein>
<keyword evidence="1" id="KW-1133">Transmembrane helix</keyword>
<evidence type="ECO:0000313" key="3">
    <source>
        <dbReference type="Proteomes" id="UP000317722"/>
    </source>
</evidence>